<dbReference type="GO" id="GO:0008270">
    <property type="term" value="F:zinc ion binding"/>
    <property type="evidence" value="ECO:0007669"/>
    <property type="project" value="InterPro"/>
</dbReference>
<evidence type="ECO:0000256" key="3">
    <source>
        <dbReference type="ARBA" id="ARBA00022723"/>
    </source>
</evidence>
<feature type="compositionally biased region" description="Basic and acidic residues" evidence="9">
    <location>
        <begin position="93"/>
        <end position="105"/>
    </location>
</feature>
<keyword evidence="5 8" id="KW-0862">Zinc</keyword>
<dbReference type="Gene3D" id="2.80.10.50">
    <property type="match status" value="1"/>
</dbReference>
<feature type="domain" description="Peptidase metallopeptidase" evidence="10">
    <location>
        <begin position="192"/>
        <end position="353"/>
    </location>
</feature>
<evidence type="ECO:0000256" key="7">
    <source>
        <dbReference type="PIRSR" id="PIRSR621190-1"/>
    </source>
</evidence>
<comment type="cofactor">
    <cofactor evidence="8">
        <name>Ca(2+)</name>
        <dbReference type="ChEBI" id="CHEBI:29108"/>
    </cofactor>
    <text evidence="8">Can bind about 5 Ca(2+) ions per subunit.</text>
</comment>
<evidence type="ECO:0000256" key="1">
    <source>
        <dbReference type="ARBA" id="ARBA00010370"/>
    </source>
</evidence>
<evidence type="ECO:0000259" key="10">
    <source>
        <dbReference type="SMART" id="SM00235"/>
    </source>
</evidence>
<feature type="binding site" evidence="8">
    <location>
        <position position="308"/>
    </location>
    <ligand>
        <name>Zn(2+)</name>
        <dbReference type="ChEBI" id="CHEBI:29105"/>
        <label>2</label>
        <note>catalytic</note>
    </ligand>
</feature>
<feature type="region of interest" description="Disordered" evidence="9">
    <location>
        <begin position="81"/>
        <end position="115"/>
    </location>
</feature>
<dbReference type="InterPro" id="IPR036365">
    <property type="entry name" value="PGBD-like_sf"/>
</dbReference>
<dbReference type="PANTHER" id="PTHR10201">
    <property type="entry name" value="MATRIX METALLOPROTEINASE"/>
    <property type="match status" value="1"/>
</dbReference>
<keyword evidence="3 8" id="KW-0479">Metal-binding</keyword>
<dbReference type="Pfam" id="PF00413">
    <property type="entry name" value="Peptidase_M10"/>
    <property type="match status" value="1"/>
</dbReference>
<feature type="binding site" evidence="8">
    <location>
        <position position="318"/>
    </location>
    <ligand>
        <name>Zn(2+)</name>
        <dbReference type="ChEBI" id="CHEBI:29105"/>
        <label>2</label>
        <note>catalytic</note>
    </ligand>
</feature>
<evidence type="ECO:0000313" key="11">
    <source>
        <dbReference type="EMBL" id="CAF0865789.1"/>
    </source>
</evidence>
<keyword evidence="4" id="KW-0378">Hydrolase</keyword>
<gene>
    <name evidence="11" type="ORF">OVA965_LOCUS7871</name>
    <name evidence="12" type="ORF">TMI583_LOCUS7867</name>
</gene>
<evidence type="ECO:0000256" key="5">
    <source>
        <dbReference type="ARBA" id="ARBA00022833"/>
    </source>
</evidence>
<keyword evidence="6" id="KW-0482">Metalloprotease</keyword>
<proteinExistence type="inferred from homology"/>
<dbReference type="PANTHER" id="PTHR10201:SF323">
    <property type="entry name" value="MATRIX METALLOPROTEINASE-21"/>
    <property type="match status" value="1"/>
</dbReference>
<evidence type="ECO:0000256" key="6">
    <source>
        <dbReference type="ARBA" id="ARBA00023049"/>
    </source>
</evidence>
<evidence type="ECO:0000256" key="8">
    <source>
        <dbReference type="PIRSR" id="PIRSR621190-2"/>
    </source>
</evidence>
<feature type="binding site" evidence="8">
    <location>
        <position position="258"/>
    </location>
    <ligand>
        <name>Zn(2+)</name>
        <dbReference type="ChEBI" id="CHEBI:29105"/>
        <label>1</label>
    </ligand>
</feature>
<dbReference type="InterPro" id="IPR006026">
    <property type="entry name" value="Peptidase_Metallo"/>
</dbReference>
<dbReference type="Gene3D" id="3.40.390.10">
    <property type="entry name" value="Collagenase (Catalytic Domain)"/>
    <property type="match status" value="1"/>
</dbReference>
<dbReference type="PROSITE" id="PS50231">
    <property type="entry name" value="RICIN_B_LECTIN"/>
    <property type="match status" value="1"/>
</dbReference>
<comment type="cofactor">
    <cofactor evidence="8">
        <name>Zn(2+)</name>
        <dbReference type="ChEBI" id="CHEBI:29105"/>
    </cofactor>
    <text evidence="8">Binds 2 Zn(2+) ions per subunit.</text>
</comment>
<dbReference type="InterPro" id="IPR024079">
    <property type="entry name" value="MetalloPept_cat_dom_sf"/>
</dbReference>
<evidence type="ECO:0000256" key="2">
    <source>
        <dbReference type="ARBA" id="ARBA00022670"/>
    </source>
</evidence>
<feature type="binding site" evidence="8">
    <location>
        <position position="265"/>
    </location>
    <ligand>
        <name>Ca(2+)</name>
        <dbReference type="ChEBI" id="CHEBI:29108"/>
        <label>3</label>
    </ligand>
</feature>
<feature type="active site" evidence="7">
    <location>
        <position position="309"/>
    </location>
</feature>
<dbReference type="AlphaFoldDB" id="A0A8S2HJ46"/>
<dbReference type="SUPFAM" id="SSF47090">
    <property type="entry name" value="PGBD-like"/>
    <property type="match status" value="1"/>
</dbReference>
<dbReference type="Proteomes" id="UP000677228">
    <property type="component" value="Unassembled WGS sequence"/>
</dbReference>
<dbReference type="EMBL" id="CAJOBA010002572">
    <property type="protein sequence ID" value="CAF3650628.1"/>
    <property type="molecule type" value="Genomic_DNA"/>
</dbReference>
<dbReference type="CDD" id="cd04278">
    <property type="entry name" value="ZnMc_MMP"/>
    <property type="match status" value="1"/>
</dbReference>
<organism evidence="12 13">
    <name type="scientific">Didymodactylos carnosus</name>
    <dbReference type="NCBI Taxonomy" id="1234261"/>
    <lineage>
        <taxon>Eukaryota</taxon>
        <taxon>Metazoa</taxon>
        <taxon>Spiralia</taxon>
        <taxon>Gnathifera</taxon>
        <taxon>Rotifera</taxon>
        <taxon>Eurotatoria</taxon>
        <taxon>Bdelloidea</taxon>
        <taxon>Philodinida</taxon>
        <taxon>Philodinidae</taxon>
        <taxon>Didymodactylos</taxon>
    </lineage>
</organism>
<dbReference type="EMBL" id="CAJNOK010002571">
    <property type="protein sequence ID" value="CAF0865789.1"/>
    <property type="molecule type" value="Genomic_DNA"/>
</dbReference>
<protein>
    <recommendedName>
        <fullName evidence="10">Peptidase metallopeptidase domain-containing protein</fullName>
    </recommendedName>
</protein>
<dbReference type="SUPFAM" id="SSF50370">
    <property type="entry name" value="Ricin B-like lectins"/>
    <property type="match status" value="1"/>
</dbReference>
<feature type="binding site" evidence="8">
    <location>
        <position position="260"/>
    </location>
    <ligand>
        <name>Zn(2+)</name>
        <dbReference type="ChEBI" id="CHEBI:29105"/>
        <label>1</label>
    </ligand>
</feature>
<feature type="binding site" evidence="8">
    <location>
        <position position="248"/>
    </location>
    <ligand>
        <name>Ca(2+)</name>
        <dbReference type="ChEBI" id="CHEBI:29108"/>
        <label>2</label>
    </ligand>
</feature>
<name>A0A8S2HJ46_9BILA</name>
<dbReference type="InterPro" id="IPR033739">
    <property type="entry name" value="M10A_MMP"/>
</dbReference>
<keyword evidence="2" id="KW-0645">Protease</keyword>
<reference evidence="12" key="1">
    <citation type="submission" date="2021-02" db="EMBL/GenBank/DDBJ databases">
        <authorList>
            <person name="Nowell W R."/>
        </authorList>
    </citation>
    <scope>NUCLEOTIDE SEQUENCE</scope>
</reference>
<sequence length="507" mass="58130">MYFPDGRTYSVIPKHKVKFDEKHAGLDYVNFDKQMCIGTIMQERSNRNLIESEKTASISINCLGPHDKTEQKAAYLERIDHSRTAEDSDVEDEHSQLRTRSDQTKHASQNKRRNVDSEDDALAYLTRFGYSSCNASSPVRCSENFSSMLIEFQRYFGLNMTGVADKETQAIMNLPRCSMVDKPNVNILQGLSNKTWSHLSLTYRLASHAHFQQISYANQISIVQDAFNEWSKHTPLTFEMVCNTCLSDIVLQFMEGDHGDSLPFDEKTLAHAFLPTDGRIHFDSQDTWTELYNSTSKTVINLFLITMHEIGHALGLEHVKDRQSIMFPTYQLKQRSDVLTFVDQQSIQALYGKKTEPDFGKQSFDAKSYYRLTTEWHGDDKSLDIVHDGKNNNQLILAKTDNSSTQYWRITLLENNDYRLTSKRHGYNKSIDIVNDGANNKLTLADTDNSSGQYWRITLVSGNYYRLTSKRHGYNKSIDIINDGANNKLTLADTGNWSGQHWKIIKI</sequence>
<feature type="binding site" description="in inhibited form" evidence="8">
    <location>
        <position position="177"/>
    </location>
    <ligand>
        <name>Zn(2+)</name>
        <dbReference type="ChEBI" id="CHEBI:29105"/>
        <label>2</label>
        <note>catalytic</note>
    </ligand>
</feature>
<dbReference type="GO" id="GO:0004222">
    <property type="term" value="F:metalloendopeptidase activity"/>
    <property type="evidence" value="ECO:0007669"/>
    <property type="project" value="InterPro"/>
</dbReference>
<dbReference type="GO" id="GO:0030198">
    <property type="term" value="P:extracellular matrix organization"/>
    <property type="evidence" value="ECO:0007669"/>
    <property type="project" value="TreeGrafter"/>
</dbReference>
<comment type="similarity">
    <text evidence="1">Belongs to the peptidase M10A family.</text>
</comment>
<feature type="binding site" evidence="8">
    <location>
        <position position="281"/>
    </location>
    <ligand>
        <name>Zn(2+)</name>
        <dbReference type="ChEBI" id="CHEBI:29105"/>
        <label>1</label>
    </ligand>
</feature>
<accession>A0A8S2HJ46</accession>
<keyword evidence="8" id="KW-0106">Calcium</keyword>
<dbReference type="GO" id="GO:0006508">
    <property type="term" value="P:proteolysis"/>
    <property type="evidence" value="ECO:0007669"/>
    <property type="project" value="UniProtKB-KW"/>
</dbReference>
<comment type="caution">
    <text evidence="12">The sequence shown here is derived from an EMBL/GenBank/DDBJ whole genome shotgun (WGS) entry which is preliminary data.</text>
</comment>
<dbReference type="SUPFAM" id="SSF55486">
    <property type="entry name" value="Metalloproteases ('zincins'), catalytic domain"/>
    <property type="match status" value="1"/>
</dbReference>
<dbReference type="InterPro" id="IPR035992">
    <property type="entry name" value="Ricin_B-like_lectins"/>
</dbReference>
<dbReference type="PRINTS" id="PR00138">
    <property type="entry name" value="MATRIXIN"/>
</dbReference>
<feature type="binding site" evidence="8">
    <location>
        <position position="283"/>
    </location>
    <ligand>
        <name>Ca(2+)</name>
        <dbReference type="ChEBI" id="CHEBI:29108"/>
        <label>3</label>
    </ligand>
</feature>
<dbReference type="GO" id="GO:0030574">
    <property type="term" value="P:collagen catabolic process"/>
    <property type="evidence" value="ECO:0007669"/>
    <property type="project" value="TreeGrafter"/>
</dbReference>
<dbReference type="InterPro" id="IPR001818">
    <property type="entry name" value="Pept_M10_metallopeptidase"/>
</dbReference>
<dbReference type="InterPro" id="IPR021190">
    <property type="entry name" value="Pept_M10A"/>
</dbReference>
<dbReference type="InterPro" id="IPR002477">
    <property type="entry name" value="Peptidoglycan-bd-like"/>
</dbReference>
<dbReference type="Proteomes" id="UP000682733">
    <property type="component" value="Unassembled WGS sequence"/>
</dbReference>
<feature type="binding site" evidence="8">
    <location>
        <position position="326"/>
    </location>
    <ligand>
        <name>Zn(2+)</name>
        <dbReference type="ChEBI" id="CHEBI:29105"/>
        <label>2</label>
        <note>catalytic</note>
    </ligand>
</feature>
<evidence type="ECO:0000256" key="4">
    <source>
        <dbReference type="ARBA" id="ARBA00022801"/>
    </source>
</evidence>
<dbReference type="SMART" id="SM00235">
    <property type="entry name" value="ZnMc"/>
    <property type="match status" value="1"/>
</dbReference>
<evidence type="ECO:0000313" key="12">
    <source>
        <dbReference type="EMBL" id="CAF3650628.1"/>
    </source>
</evidence>
<evidence type="ECO:0000256" key="9">
    <source>
        <dbReference type="SAM" id="MobiDB-lite"/>
    </source>
</evidence>
<evidence type="ECO:0000313" key="13">
    <source>
        <dbReference type="Proteomes" id="UP000682733"/>
    </source>
</evidence>
<dbReference type="Pfam" id="PF01471">
    <property type="entry name" value="PG_binding_1"/>
    <property type="match status" value="1"/>
</dbReference>
<dbReference type="GO" id="GO:0031012">
    <property type="term" value="C:extracellular matrix"/>
    <property type="evidence" value="ECO:0007669"/>
    <property type="project" value="InterPro"/>
</dbReference>
<dbReference type="CDD" id="cd00161">
    <property type="entry name" value="beta-trefoil_Ricin-like"/>
    <property type="match status" value="1"/>
</dbReference>
<feature type="binding site" evidence="8">
    <location>
        <position position="271"/>
    </location>
    <ligand>
        <name>Zn(2+)</name>
        <dbReference type="ChEBI" id="CHEBI:29105"/>
        <label>1</label>
    </ligand>
</feature>
<feature type="binding site" evidence="8">
    <location>
        <position position="312"/>
    </location>
    <ligand>
        <name>Zn(2+)</name>
        <dbReference type="ChEBI" id="CHEBI:29105"/>
        <label>2</label>
        <note>catalytic</note>
    </ligand>
</feature>